<evidence type="ECO:0000313" key="3">
    <source>
        <dbReference type="EMBL" id="PSK95943.1"/>
    </source>
</evidence>
<comment type="caution">
    <text evidence="3">The sequence shown here is derived from an EMBL/GenBank/DDBJ whole genome shotgun (WGS) entry which is preliminary data.</text>
</comment>
<reference evidence="3 4" key="1">
    <citation type="submission" date="2018-03" db="EMBL/GenBank/DDBJ databases">
        <title>Genomic Encyclopedia of Archaeal and Bacterial Type Strains, Phase II (KMG-II): from individual species to whole genera.</title>
        <authorList>
            <person name="Goeker M."/>
        </authorList>
    </citation>
    <scope>NUCLEOTIDE SEQUENCE [LARGE SCALE GENOMIC DNA]</scope>
    <source>
        <strain evidence="3 4">DSM 45312</strain>
    </source>
</reference>
<dbReference type="InterPro" id="IPR015422">
    <property type="entry name" value="PyrdxlP-dep_Trfase_small"/>
</dbReference>
<dbReference type="InterPro" id="IPR000192">
    <property type="entry name" value="Aminotrans_V_dom"/>
</dbReference>
<keyword evidence="1" id="KW-0663">Pyridoxal phosphate</keyword>
<dbReference type="EMBL" id="PYGA01000013">
    <property type="protein sequence ID" value="PSK95943.1"/>
    <property type="molecule type" value="Genomic_DNA"/>
</dbReference>
<name>A0A2P8DFG1_9ACTN</name>
<dbReference type="Pfam" id="PF00266">
    <property type="entry name" value="Aminotran_5"/>
    <property type="match status" value="1"/>
</dbReference>
<protein>
    <submittedName>
        <fullName evidence="3">Selenocysteine lyase/cysteine desulfurase</fullName>
    </submittedName>
</protein>
<dbReference type="PANTHER" id="PTHR43092">
    <property type="entry name" value="L-CYSTEINE DESULFHYDRASE"/>
    <property type="match status" value="1"/>
</dbReference>
<organism evidence="3 4">
    <name type="scientific">Murinocardiopsis flavida</name>
    <dbReference type="NCBI Taxonomy" id="645275"/>
    <lineage>
        <taxon>Bacteria</taxon>
        <taxon>Bacillati</taxon>
        <taxon>Actinomycetota</taxon>
        <taxon>Actinomycetes</taxon>
        <taxon>Streptosporangiales</taxon>
        <taxon>Nocardiopsidaceae</taxon>
        <taxon>Murinocardiopsis</taxon>
    </lineage>
</organism>
<sequence>MRTDMAAEFGFDPGLTVLNHASFGVPTRELLDEADRYRRAIERDIARGLGRAFLAEARPGIEETARRLGAGDMAFAFTSNTSEGASAVAAGWPLEEGDAVVLGSAEYPPVVRAWRQAAERARARVVLVDLPLPWTAEGWRHALAAAAQETPVAAAHNVVGVVSLVASAPGAAPPLAEFRTWLRGLGGSLVVDAAHGPGHVDLDIDGLGADAVFGTLHKWLPIPRGAGFLAVREEYAHRIVPPVVSHTHDAAALEERFAMPGSFDPVPRLLVASAWRTWQEWEDAGLLKAAVGVADTADVLLSEAGLRPTSEAGLRAPRLRGFSVPGLPVPEVAAVLADAGLHAWLGPLPDGTTGLRVATHVWSEPVDIERLADTLRPHVAGAA</sequence>
<dbReference type="SUPFAM" id="SSF53383">
    <property type="entry name" value="PLP-dependent transferases"/>
    <property type="match status" value="1"/>
</dbReference>
<dbReference type="InterPro" id="IPR015424">
    <property type="entry name" value="PyrdxlP-dep_Trfase"/>
</dbReference>
<evidence type="ECO:0000256" key="1">
    <source>
        <dbReference type="ARBA" id="ARBA00022898"/>
    </source>
</evidence>
<dbReference type="Gene3D" id="3.40.640.10">
    <property type="entry name" value="Type I PLP-dependent aspartate aminotransferase-like (Major domain)"/>
    <property type="match status" value="1"/>
</dbReference>
<keyword evidence="3" id="KW-0456">Lyase</keyword>
<evidence type="ECO:0000259" key="2">
    <source>
        <dbReference type="Pfam" id="PF00266"/>
    </source>
</evidence>
<gene>
    <name evidence="3" type="ORF">CLV63_113106</name>
</gene>
<dbReference type="GO" id="GO:0016829">
    <property type="term" value="F:lyase activity"/>
    <property type="evidence" value="ECO:0007669"/>
    <property type="project" value="UniProtKB-KW"/>
</dbReference>
<dbReference type="PANTHER" id="PTHR43092:SF2">
    <property type="entry name" value="HERCYNYLCYSTEINE SULFOXIDE LYASE"/>
    <property type="match status" value="1"/>
</dbReference>
<dbReference type="Proteomes" id="UP000240542">
    <property type="component" value="Unassembled WGS sequence"/>
</dbReference>
<accession>A0A2P8DFG1</accession>
<evidence type="ECO:0000313" key="4">
    <source>
        <dbReference type="Proteomes" id="UP000240542"/>
    </source>
</evidence>
<proteinExistence type="predicted"/>
<dbReference type="AlphaFoldDB" id="A0A2P8DFG1"/>
<dbReference type="RefSeq" id="WP_170134264.1">
    <property type="nucleotide sequence ID" value="NZ_PYGA01000013.1"/>
</dbReference>
<feature type="domain" description="Aminotransferase class V" evidence="2">
    <location>
        <begin position="65"/>
        <end position="242"/>
    </location>
</feature>
<dbReference type="Gene3D" id="3.90.1150.10">
    <property type="entry name" value="Aspartate Aminotransferase, domain 1"/>
    <property type="match status" value="1"/>
</dbReference>
<keyword evidence="4" id="KW-1185">Reference proteome</keyword>
<dbReference type="InterPro" id="IPR015421">
    <property type="entry name" value="PyrdxlP-dep_Trfase_major"/>
</dbReference>